<dbReference type="PIRSF" id="PIRSF015921">
    <property type="entry name" value="FA_sphinglp_des"/>
    <property type="match status" value="1"/>
</dbReference>
<dbReference type="InterPro" id="IPR005804">
    <property type="entry name" value="FA_desaturase_dom"/>
</dbReference>
<dbReference type="GO" id="GO:0016717">
    <property type="term" value="F:oxidoreductase activity, acting on paired donors, with oxidation of a pair of donors resulting in the reduction of molecular oxygen to two molecules of water"/>
    <property type="evidence" value="ECO:0007669"/>
    <property type="project" value="TreeGrafter"/>
</dbReference>
<evidence type="ECO:0000313" key="3">
    <source>
        <dbReference type="EMBL" id="MBK9718651.1"/>
    </source>
</evidence>
<dbReference type="PANTHER" id="PTHR19353">
    <property type="entry name" value="FATTY ACID DESATURASE 2"/>
    <property type="match status" value="1"/>
</dbReference>
<dbReference type="CDD" id="cd03506">
    <property type="entry name" value="Delta6-FADS-like"/>
    <property type="match status" value="1"/>
</dbReference>
<dbReference type="PANTHER" id="PTHR19353:SF19">
    <property type="entry name" value="DELTA(5) FATTY ACID DESATURASE C-RELATED"/>
    <property type="match status" value="1"/>
</dbReference>
<feature type="transmembrane region" description="Helical" evidence="1">
    <location>
        <begin position="41"/>
        <end position="62"/>
    </location>
</feature>
<evidence type="ECO:0000259" key="2">
    <source>
        <dbReference type="Pfam" id="PF00487"/>
    </source>
</evidence>
<keyword evidence="1" id="KW-1133">Transmembrane helix</keyword>
<feature type="domain" description="Fatty acid desaturase" evidence="2">
    <location>
        <begin position="69"/>
        <end position="335"/>
    </location>
</feature>
<evidence type="ECO:0000313" key="4">
    <source>
        <dbReference type="Proteomes" id="UP000808349"/>
    </source>
</evidence>
<dbReference type="Pfam" id="PF00487">
    <property type="entry name" value="FA_desaturase"/>
    <property type="match status" value="1"/>
</dbReference>
<feature type="transmembrane region" description="Helical" evidence="1">
    <location>
        <begin position="231"/>
        <end position="252"/>
    </location>
</feature>
<dbReference type="GO" id="GO:0016020">
    <property type="term" value="C:membrane"/>
    <property type="evidence" value="ECO:0007669"/>
    <property type="project" value="TreeGrafter"/>
</dbReference>
<feature type="transmembrane region" description="Helical" evidence="1">
    <location>
        <begin position="163"/>
        <end position="186"/>
    </location>
</feature>
<proteinExistence type="predicted"/>
<keyword evidence="1" id="KW-0812">Transmembrane</keyword>
<accession>A0A9D7SAY9</accession>
<keyword evidence="1" id="KW-0472">Membrane</keyword>
<reference evidence="3 4" key="1">
    <citation type="submission" date="2020-10" db="EMBL/GenBank/DDBJ databases">
        <title>Connecting structure to function with the recovery of over 1000 high-quality activated sludge metagenome-assembled genomes encoding full-length rRNA genes using long-read sequencing.</title>
        <authorList>
            <person name="Singleton C.M."/>
            <person name="Petriglieri F."/>
            <person name="Kristensen J.M."/>
            <person name="Kirkegaard R.H."/>
            <person name="Michaelsen T.Y."/>
            <person name="Andersen M.H."/>
            <person name="Karst S.M."/>
            <person name="Dueholm M.S."/>
            <person name="Nielsen P.H."/>
            <person name="Albertsen M."/>
        </authorList>
    </citation>
    <scope>NUCLEOTIDE SEQUENCE [LARGE SCALE GENOMIC DNA]</scope>
    <source>
        <strain evidence="3">Ribe_18-Q3-R11-54_BAT3C.373</strain>
    </source>
</reference>
<gene>
    <name evidence="3" type="ORF">IPO85_14290</name>
</gene>
<dbReference type="AlphaFoldDB" id="A0A9D7SAY9"/>
<protein>
    <submittedName>
        <fullName evidence="3">Acyl-CoA desaturase</fullName>
    </submittedName>
</protein>
<feature type="transmembrane region" description="Helical" evidence="1">
    <location>
        <begin position="207"/>
        <end position="225"/>
    </location>
</feature>
<dbReference type="EMBL" id="JADKFW010000012">
    <property type="protein sequence ID" value="MBK9718651.1"/>
    <property type="molecule type" value="Genomic_DNA"/>
</dbReference>
<dbReference type="InterPro" id="IPR012171">
    <property type="entry name" value="Fatty_acid_desaturase"/>
</dbReference>
<dbReference type="GO" id="GO:0008610">
    <property type="term" value="P:lipid biosynthetic process"/>
    <property type="evidence" value="ECO:0007669"/>
    <property type="project" value="UniProtKB-ARBA"/>
</dbReference>
<organism evidence="3 4">
    <name type="scientific">Candidatus Defluviibacterium haderslevense</name>
    <dbReference type="NCBI Taxonomy" id="2981993"/>
    <lineage>
        <taxon>Bacteria</taxon>
        <taxon>Pseudomonadati</taxon>
        <taxon>Bacteroidota</taxon>
        <taxon>Saprospiria</taxon>
        <taxon>Saprospirales</taxon>
        <taxon>Saprospiraceae</taxon>
        <taxon>Candidatus Defluviibacterium</taxon>
    </lineage>
</organism>
<dbReference type="Proteomes" id="UP000808349">
    <property type="component" value="Unassembled WGS sequence"/>
</dbReference>
<comment type="caution">
    <text evidence="3">The sequence shown here is derived from an EMBL/GenBank/DDBJ whole genome shotgun (WGS) entry which is preliminary data.</text>
</comment>
<evidence type="ECO:0000256" key="1">
    <source>
        <dbReference type="SAM" id="Phobius"/>
    </source>
</evidence>
<feature type="transmembrane region" description="Helical" evidence="1">
    <location>
        <begin position="101"/>
        <end position="118"/>
    </location>
</feature>
<name>A0A9D7SAY9_9BACT</name>
<feature type="transmembrane region" description="Helical" evidence="1">
    <location>
        <begin position="68"/>
        <end position="89"/>
    </location>
</feature>
<sequence length="365" mass="41650">MKTIRFTSKDEQEKLFTAALKKNVNDYFVNNNISTKANSTMVIKTIIMLALYLVPFIILLSIPMSLGFAFLLVVIMGIGISGVGMGVMHDACHGAYSDKPWVNNLVSGSLYLLGSNVLNWKIQHNVLHHTYTNISGFDEDIDDKGPIRLSENKPLKKYHKYQFIYAFFFYGLMTLNMLLNDFFRLFKYNKLGLVSKGKALRNEFIKMLIRKVVYLSLILGLPLYFTNFSLLQILVGFFIMHWVASIILSFVFQMAHVVQGAEQPLPADNMNEEWSIHQLRTTSDFARNNKFIGWFVGGLNFQIEHHLFTTICHVHYPKLAPIVQRTAEEYGIPYNLKSTFGSALWSHISKLIELGKEPSIGIASK</sequence>